<dbReference type="RefSeq" id="WP_023469588.1">
    <property type="nucleotide sequence ID" value="NZ_FMYN01000001.1"/>
</dbReference>
<dbReference type="Proteomes" id="UP000053797">
    <property type="component" value="Unassembled WGS sequence"/>
</dbReference>
<feature type="transmembrane region" description="Helical" evidence="1">
    <location>
        <begin position="212"/>
        <end position="229"/>
    </location>
</feature>
<keyword evidence="1" id="KW-1133">Transmembrane helix</keyword>
<dbReference type="GO" id="GO:0004175">
    <property type="term" value="F:endopeptidase activity"/>
    <property type="evidence" value="ECO:0007669"/>
    <property type="project" value="UniProtKB-ARBA"/>
</dbReference>
<dbReference type="EMBL" id="JBAWKY010000001">
    <property type="protein sequence ID" value="MEI4462209.1"/>
    <property type="molecule type" value="Genomic_DNA"/>
</dbReference>
<dbReference type="GeneID" id="90838521"/>
<name>A0A0V8GHU4_9BACL</name>
<accession>A0A0V8GHU4</accession>
<dbReference type="GO" id="GO:0080120">
    <property type="term" value="P:CAAX-box protein maturation"/>
    <property type="evidence" value="ECO:0007669"/>
    <property type="project" value="UniProtKB-ARBA"/>
</dbReference>
<dbReference type="AlphaFoldDB" id="A0A0V8GHU4"/>
<reference evidence="3 5" key="1">
    <citation type="journal article" date="2015" name="Int. J. Syst. Evol. Microbiol.">
        <title>Exiguobacterium enclense sp. nov., isolated from sediment.</title>
        <authorList>
            <person name="Dastager S.G."/>
            <person name="Mawlankar R."/>
            <person name="Sonalkar V.V."/>
            <person name="Thorat M.N."/>
            <person name="Mual P."/>
            <person name="Verma A."/>
            <person name="Krishnamurthi S."/>
            <person name="Tang S.K."/>
            <person name="Li W.J."/>
        </authorList>
    </citation>
    <scope>NUCLEOTIDE SEQUENCE [LARGE SCALE GENOMIC DNA]</scope>
    <source>
        <strain evidence="3 5">NIO-1109</strain>
    </source>
</reference>
<feature type="transmembrane region" description="Helical" evidence="1">
    <location>
        <begin position="188"/>
        <end position="205"/>
    </location>
</feature>
<feature type="transmembrane region" description="Helical" evidence="1">
    <location>
        <begin position="158"/>
        <end position="182"/>
    </location>
</feature>
<proteinExistence type="predicted"/>
<feature type="transmembrane region" description="Helical" evidence="1">
    <location>
        <begin position="51"/>
        <end position="68"/>
    </location>
</feature>
<dbReference type="InterPro" id="IPR003675">
    <property type="entry name" value="Rce1/LyrA-like_dom"/>
</dbReference>
<feature type="transmembrane region" description="Helical" evidence="1">
    <location>
        <begin position="128"/>
        <end position="146"/>
    </location>
</feature>
<keyword evidence="1" id="KW-0472">Membrane</keyword>
<keyword evidence="6" id="KW-1185">Reference proteome</keyword>
<gene>
    <name evidence="3" type="ORF">AS033_00155</name>
    <name evidence="4" type="ORF">SZL87_07145</name>
</gene>
<evidence type="ECO:0000313" key="4">
    <source>
        <dbReference type="EMBL" id="MEI4462209.1"/>
    </source>
</evidence>
<dbReference type="PANTHER" id="PTHR36435:SF6">
    <property type="entry name" value="ABORTIVE INFECTION PROTEIN"/>
    <property type="match status" value="1"/>
</dbReference>
<dbReference type="EMBL" id="LNQL01000001">
    <property type="protein sequence ID" value="KSU49813.1"/>
    <property type="molecule type" value="Genomic_DNA"/>
</dbReference>
<organism evidence="3 5">
    <name type="scientific">Exiguobacterium indicum</name>
    <dbReference type="NCBI Taxonomy" id="296995"/>
    <lineage>
        <taxon>Bacteria</taxon>
        <taxon>Bacillati</taxon>
        <taxon>Bacillota</taxon>
        <taxon>Bacilli</taxon>
        <taxon>Bacillales</taxon>
        <taxon>Bacillales Family XII. Incertae Sedis</taxon>
        <taxon>Exiguobacterium</taxon>
    </lineage>
</organism>
<feature type="transmembrane region" description="Helical" evidence="1">
    <location>
        <begin position="20"/>
        <end position="39"/>
    </location>
</feature>
<dbReference type="PANTHER" id="PTHR36435">
    <property type="entry name" value="SLR1288 PROTEIN"/>
    <property type="match status" value="1"/>
</dbReference>
<feature type="domain" description="CAAX prenyl protease 2/Lysostaphin resistance protein A-like" evidence="2">
    <location>
        <begin position="137"/>
        <end position="220"/>
    </location>
</feature>
<protein>
    <submittedName>
        <fullName evidence="3">Abortive infection protein</fullName>
    </submittedName>
    <submittedName>
        <fullName evidence="4">Type II CAAX endopeptidase family protein</fullName>
    </submittedName>
</protein>
<sequence>MKNPISLPFVMAEKWQKRHVIPIIIYLIVQLVPGSFQYFLPKNVIADVAGWWLAIGFTVAVIVSYYCLRPDWQKWKAEGRQTDPMDTLKWIGIGIVLLYALLISVNLIDAWMAGGIENVAKSQNTDQIIQAIQVIPLLQVMVVLLGPIMEEFLFRHILFGNLSSKLGFFFSFILTGALFGLIHQDNKFLIYVAMSFVFSLVFVKTRRIIAPIAIHVFNNGIVVLAIYAMS</sequence>
<evidence type="ECO:0000259" key="2">
    <source>
        <dbReference type="Pfam" id="PF02517"/>
    </source>
</evidence>
<evidence type="ECO:0000313" key="3">
    <source>
        <dbReference type="EMBL" id="KSU49813.1"/>
    </source>
</evidence>
<dbReference type="InterPro" id="IPR052710">
    <property type="entry name" value="CAAX_protease"/>
</dbReference>
<dbReference type="Pfam" id="PF02517">
    <property type="entry name" value="Rce1-like"/>
    <property type="match status" value="1"/>
</dbReference>
<evidence type="ECO:0000313" key="5">
    <source>
        <dbReference type="Proteomes" id="UP000053797"/>
    </source>
</evidence>
<dbReference type="OrthoDB" id="2194912at2"/>
<keyword evidence="1" id="KW-0812">Transmembrane</keyword>
<evidence type="ECO:0000313" key="6">
    <source>
        <dbReference type="Proteomes" id="UP001387110"/>
    </source>
</evidence>
<dbReference type="Proteomes" id="UP001387110">
    <property type="component" value="Unassembled WGS sequence"/>
</dbReference>
<reference evidence="4 6" key="2">
    <citation type="submission" date="2023-12" db="EMBL/GenBank/DDBJ databases">
        <authorList>
            <person name="Easwaran N."/>
            <person name="Lazarus H.P.S."/>
        </authorList>
    </citation>
    <scope>NUCLEOTIDE SEQUENCE [LARGE SCALE GENOMIC DNA]</scope>
    <source>
        <strain evidence="4 6">VIT-2023</strain>
    </source>
</reference>
<comment type="caution">
    <text evidence="3">The sequence shown here is derived from an EMBL/GenBank/DDBJ whole genome shotgun (WGS) entry which is preliminary data.</text>
</comment>
<evidence type="ECO:0000256" key="1">
    <source>
        <dbReference type="SAM" id="Phobius"/>
    </source>
</evidence>
<feature type="transmembrane region" description="Helical" evidence="1">
    <location>
        <begin position="88"/>
        <end position="108"/>
    </location>
</feature>